<feature type="coiled-coil region" evidence="1">
    <location>
        <begin position="339"/>
        <end position="401"/>
    </location>
</feature>
<comment type="caution">
    <text evidence="4">The sequence shown here is derived from an EMBL/GenBank/DDBJ whole genome shotgun (WGS) entry which is preliminary data.</text>
</comment>
<dbReference type="AlphaFoldDB" id="A0A7C2YJ15"/>
<gene>
    <name evidence="4" type="ORF">ENO36_00240</name>
</gene>
<dbReference type="Proteomes" id="UP000885664">
    <property type="component" value="Unassembled WGS sequence"/>
</dbReference>
<dbReference type="EMBL" id="DSFE01000006">
    <property type="protein sequence ID" value="HEU97271.1"/>
    <property type="molecule type" value="Genomic_DNA"/>
</dbReference>
<keyword evidence="3" id="KW-0812">Transmembrane</keyword>
<feature type="transmembrane region" description="Helical" evidence="3">
    <location>
        <begin position="424"/>
        <end position="445"/>
    </location>
</feature>
<keyword evidence="3" id="KW-1133">Transmembrane helix</keyword>
<evidence type="ECO:0000313" key="4">
    <source>
        <dbReference type="EMBL" id="HEU97271.1"/>
    </source>
</evidence>
<evidence type="ECO:0000256" key="1">
    <source>
        <dbReference type="SAM" id="Coils"/>
    </source>
</evidence>
<keyword evidence="1" id="KW-0175">Coiled coil</keyword>
<organism evidence="4">
    <name type="scientific">Fervidicoccus fontis</name>
    <dbReference type="NCBI Taxonomy" id="683846"/>
    <lineage>
        <taxon>Archaea</taxon>
        <taxon>Thermoproteota</taxon>
        <taxon>Thermoprotei</taxon>
        <taxon>Fervidicoccales</taxon>
        <taxon>Fervidicoccaceae</taxon>
        <taxon>Fervidicoccus</taxon>
    </lineage>
</organism>
<proteinExistence type="predicted"/>
<keyword evidence="3" id="KW-0472">Membrane</keyword>
<evidence type="ECO:0000256" key="3">
    <source>
        <dbReference type="SAM" id="Phobius"/>
    </source>
</evidence>
<name>A0A7C2YJ15_9CREN</name>
<feature type="region of interest" description="Disordered" evidence="2">
    <location>
        <begin position="244"/>
        <end position="264"/>
    </location>
</feature>
<sequence length="449" mass="47668">MVNRKLIPVIALALLFALPLSSVVPRASEPGIVVLVDLAHGESAAGLDMAIKVLPEAEFYILVSSQDQANSLSPIVKELAYKILVGTFDSITNDLKNVNVIIIPQPTMVFSPAEVQAIVNWFNSTATMQKAIWLAGDSDYPAQGGSQEIAMHQIDMIAEAIGTHLREDFVSVDDYASNCGATYRVVGLIQPDPGAEVVAFAAQKVLFHGPGIVAYVDDQGNWQKLNTSTLPNIYRIAWTSDNGKISENQPQKPGAPGELGKTASAGDSGKYVLLAAERMILNISGSNATRFVVVSGETPIGGYQPGISASYVGVNLDGPRFFRNMILWISGYMGELKFVQQYLNDKQSLTSQLSLAQSNLQAAQQTISTLQQQLQQAQSSLSAANNQISQLSTQISALQSSLSKVNSTANSALETASGAASPGLAYGGIALGLIALIVAIVAMVMKPKK</sequence>
<accession>A0A7C2YJ15</accession>
<evidence type="ECO:0000256" key="2">
    <source>
        <dbReference type="SAM" id="MobiDB-lite"/>
    </source>
</evidence>
<reference evidence="4" key="1">
    <citation type="journal article" date="2020" name="mSystems">
        <title>Genome- and Community-Level Interaction Insights into Carbon Utilization and Element Cycling Functions of Hydrothermarchaeota in Hydrothermal Sediment.</title>
        <authorList>
            <person name="Zhou Z."/>
            <person name="Liu Y."/>
            <person name="Xu W."/>
            <person name="Pan J."/>
            <person name="Luo Z.H."/>
            <person name="Li M."/>
        </authorList>
    </citation>
    <scope>NUCLEOTIDE SEQUENCE [LARGE SCALE GENOMIC DNA]</scope>
    <source>
        <strain evidence="4">SpSt-1259</strain>
    </source>
</reference>
<protein>
    <submittedName>
        <fullName evidence="4">Uncharacterized protein</fullName>
    </submittedName>
</protein>
<dbReference type="Gene3D" id="1.20.1170.10">
    <property type="match status" value="1"/>
</dbReference>
<dbReference type="GO" id="GO:0015562">
    <property type="term" value="F:efflux transmembrane transporter activity"/>
    <property type="evidence" value="ECO:0007669"/>
    <property type="project" value="InterPro"/>
</dbReference>
<dbReference type="SUPFAM" id="SSF58100">
    <property type="entry name" value="Bacterial hemolysins"/>
    <property type="match status" value="1"/>
</dbReference>